<dbReference type="AlphaFoldDB" id="A0A1Y3BC98"/>
<sequence length="77" mass="9069">MSERKFSVYENNHRADKDSESIELSIALEQVFDKGAFGHVRTAFIKGEKVAIKHVLQDKRYRNRELPLMKQLTHRNI</sequence>
<keyword evidence="2" id="KW-0723">Serine/threonine-protein kinase</keyword>
<dbReference type="Proteomes" id="UP000194236">
    <property type="component" value="Unassembled WGS sequence"/>
</dbReference>
<accession>A0A1Y3BC98</accession>
<reference evidence="8 9" key="1">
    <citation type="submission" date="2017-03" db="EMBL/GenBank/DDBJ databases">
        <title>Genome Survey of Euroglyphus maynei.</title>
        <authorList>
            <person name="Arlian L.G."/>
            <person name="Morgan M.S."/>
            <person name="Rider S.D."/>
        </authorList>
    </citation>
    <scope>NUCLEOTIDE SEQUENCE [LARGE SCALE GENOMIC DNA]</scope>
    <source>
        <strain evidence="8">Arlian Lab</strain>
        <tissue evidence="8">Whole body</tissue>
    </source>
</reference>
<evidence type="ECO:0000259" key="7">
    <source>
        <dbReference type="PROSITE" id="PS50011"/>
    </source>
</evidence>
<dbReference type="PROSITE" id="PS50011">
    <property type="entry name" value="PROTEIN_KINASE_DOM"/>
    <property type="match status" value="1"/>
</dbReference>
<keyword evidence="6" id="KW-0067">ATP-binding</keyword>
<dbReference type="Gene3D" id="3.30.200.20">
    <property type="entry name" value="Phosphorylase Kinase, domain 1"/>
    <property type="match status" value="1"/>
</dbReference>
<evidence type="ECO:0000256" key="5">
    <source>
        <dbReference type="ARBA" id="ARBA00022777"/>
    </source>
</evidence>
<evidence type="ECO:0000313" key="9">
    <source>
        <dbReference type="Proteomes" id="UP000194236"/>
    </source>
</evidence>
<evidence type="ECO:0000313" key="8">
    <source>
        <dbReference type="EMBL" id="OTF76835.1"/>
    </source>
</evidence>
<dbReference type="GO" id="GO:0004674">
    <property type="term" value="F:protein serine/threonine kinase activity"/>
    <property type="evidence" value="ECO:0007669"/>
    <property type="project" value="UniProtKB-KW"/>
</dbReference>
<organism evidence="8 9">
    <name type="scientific">Euroglyphus maynei</name>
    <name type="common">Mayne's house dust mite</name>
    <dbReference type="NCBI Taxonomy" id="6958"/>
    <lineage>
        <taxon>Eukaryota</taxon>
        <taxon>Metazoa</taxon>
        <taxon>Ecdysozoa</taxon>
        <taxon>Arthropoda</taxon>
        <taxon>Chelicerata</taxon>
        <taxon>Arachnida</taxon>
        <taxon>Acari</taxon>
        <taxon>Acariformes</taxon>
        <taxon>Sarcoptiformes</taxon>
        <taxon>Astigmata</taxon>
        <taxon>Psoroptidia</taxon>
        <taxon>Analgoidea</taxon>
        <taxon>Pyroglyphidae</taxon>
        <taxon>Pyroglyphinae</taxon>
        <taxon>Euroglyphus</taxon>
    </lineage>
</organism>
<keyword evidence="9" id="KW-1185">Reference proteome</keyword>
<keyword evidence="3" id="KW-0808">Transferase</keyword>
<keyword evidence="5" id="KW-0418">Kinase</keyword>
<protein>
    <recommendedName>
        <fullName evidence="7">Protein kinase domain-containing protein</fullName>
    </recommendedName>
</protein>
<feature type="non-terminal residue" evidence="8">
    <location>
        <position position="77"/>
    </location>
</feature>
<evidence type="ECO:0000256" key="6">
    <source>
        <dbReference type="ARBA" id="ARBA00022840"/>
    </source>
</evidence>
<evidence type="ECO:0000256" key="4">
    <source>
        <dbReference type="ARBA" id="ARBA00022741"/>
    </source>
</evidence>
<dbReference type="InterPro" id="IPR050591">
    <property type="entry name" value="GSK-3"/>
</dbReference>
<comment type="caution">
    <text evidence="8">The sequence shown here is derived from an EMBL/GenBank/DDBJ whole genome shotgun (WGS) entry which is preliminary data.</text>
</comment>
<dbReference type="InterPro" id="IPR000719">
    <property type="entry name" value="Prot_kinase_dom"/>
</dbReference>
<dbReference type="GO" id="GO:0005524">
    <property type="term" value="F:ATP binding"/>
    <property type="evidence" value="ECO:0007669"/>
    <property type="project" value="UniProtKB-KW"/>
</dbReference>
<dbReference type="GO" id="GO:0005737">
    <property type="term" value="C:cytoplasm"/>
    <property type="evidence" value="ECO:0007669"/>
    <property type="project" value="TreeGrafter"/>
</dbReference>
<dbReference type="GO" id="GO:0030154">
    <property type="term" value="P:cell differentiation"/>
    <property type="evidence" value="ECO:0007669"/>
    <property type="project" value="TreeGrafter"/>
</dbReference>
<evidence type="ECO:0000256" key="1">
    <source>
        <dbReference type="ARBA" id="ARBA00005527"/>
    </source>
</evidence>
<comment type="similarity">
    <text evidence="1">Belongs to the protein kinase superfamily. CMGC Ser/Thr protein kinase family. GSK-3 subfamily.</text>
</comment>
<proteinExistence type="inferred from homology"/>
<evidence type="ECO:0000256" key="2">
    <source>
        <dbReference type="ARBA" id="ARBA00022527"/>
    </source>
</evidence>
<dbReference type="PANTHER" id="PTHR24057:SF0">
    <property type="entry name" value="PROTEIN KINASE SHAGGY-RELATED"/>
    <property type="match status" value="1"/>
</dbReference>
<keyword evidence="4" id="KW-0547">Nucleotide-binding</keyword>
<evidence type="ECO:0000256" key="3">
    <source>
        <dbReference type="ARBA" id="ARBA00022679"/>
    </source>
</evidence>
<dbReference type="PANTHER" id="PTHR24057">
    <property type="entry name" value="GLYCOGEN SYNTHASE KINASE-3 ALPHA"/>
    <property type="match status" value="1"/>
</dbReference>
<dbReference type="GO" id="GO:0005634">
    <property type="term" value="C:nucleus"/>
    <property type="evidence" value="ECO:0007669"/>
    <property type="project" value="TreeGrafter"/>
</dbReference>
<dbReference type="GO" id="GO:0007165">
    <property type="term" value="P:signal transduction"/>
    <property type="evidence" value="ECO:0007669"/>
    <property type="project" value="TreeGrafter"/>
</dbReference>
<dbReference type="EMBL" id="MUJZ01035510">
    <property type="protein sequence ID" value="OTF76835.1"/>
    <property type="molecule type" value="Genomic_DNA"/>
</dbReference>
<dbReference type="InterPro" id="IPR011009">
    <property type="entry name" value="Kinase-like_dom_sf"/>
</dbReference>
<dbReference type="SUPFAM" id="SSF56112">
    <property type="entry name" value="Protein kinase-like (PK-like)"/>
    <property type="match status" value="1"/>
</dbReference>
<feature type="domain" description="Protein kinase" evidence="7">
    <location>
        <begin position="26"/>
        <end position="77"/>
    </location>
</feature>
<dbReference type="OrthoDB" id="272141at2759"/>
<name>A0A1Y3BC98_EURMA</name>
<gene>
    <name evidence="8" type="ORF">BLA29_012421</name>
</gene>